<proteinExistence type="predicted"/>
<reference evidence="1 2" key="1">
    <citation type="submission" date="2019-02" db="EMBL/GenBank/DDBJ databases">
        <title>Jishengella sp. nov., isolated from a root of Zingiber montanum.</title>
        <authorList>
            <person name="Kuncharoen N."/>
            <person name="Kudo T."/>
            <person name="Masahiro Y."/>
            <person name="Ohkuma M."/>
            <person name="Tanasupawat S."/>
        </authorList>
    </citation>
    <scope>NUCLEOTIDE SEQUENCE [LARGE SCALE GENOMIC DNA]</scope>
    <source>
        <strain evidence="1 2">PLAI 1-1</strain>
    </source>
</reference>
<evidence type="ECO:0008006" key="3">
    <source>
        <dbReference type="Google" id="ProtNLM"/>
    </source>
</evidence>
<organism evidence="1 2">
    <name type="scientific">Micromonospora zingiberis</name>
    <dbReference type="NCBI Taxonomy" id="2053011"/>
    <lineage>
        <taxon>Bacteria</taxon>
        <taxon>Bacillati</taxon>
        <taxon>Actinomycetota</taxon>
        <taxon>Actinomycetes</taxon>
        <taxon>Micromonosporales</taxon>
        <taxon>Micromonosporaceae</taxon>
        <taxon>Micromonospora</taxon>
    </lineage>
</organism>
<dbReference type="NCBIfam" id="NF042935">
    <property type="entry name" value="SCO6880_fam"/>
    <property type="match status" value="1"/>
</dbReference>
<sequence>MIGMSTKAQAEETRTYGGWRRARPLGMFGLGFGQTMVVLAAMTVALITVSVSLTALAVVGPVCLIVIVGNVAQWDGVSLAQALVQRFRWVTGSGRGRTSFRGGVMSAQEHAWQLPGVLAPTVLLSVDDGHGGTYGVVWHRRLRTMTVTLRCAAQSTWLADPEAATAWVSNWGGWLAGLGHVPIVRWVAVTVDTAPDSGTRLADYITGRLAPDGPAAAVRVIQQLIAAAPQAAADVQTTVSITFEPAASPARPRTVPDCLAEVDRALPGLQDALAGCGLTVLGRATAAQIAGIVRHAFDPTSRGEVTRLLSAAPDAAAELLDWSNAGPVAAEEHTDRYEHDGATSVTWAWHEAPRQPVTHHVLARLLAPGEQPKRVTLLYRPMTAGQAAGEVERQVNAAQFRSAYRRARKLDPTARDIADHEQATQAAREEALGAGVGLISLWVTTTVLDPADLGRAVADVESRAETCKVRLRRLWRSQAAGFAVTLPAGICPPVLAQQWPN</sequence>
<dbReference type="Proteomes" id="UP000292274">
    <property type="component" value="Unassembled WGS sequence"/>
</dbReference>
<keyword evidence="2" id="KW-1185">Reference proteome</keyword>
<comment type="caution">
    <text evidence="1">The sequence shown here is derived from an EMBL/GenBank/DDBJ whole genome shotgun (WGS) entry which is preliminary data.</text>
</comment>
<dbReference type="EMBL" id="SJJR01000033">
    <property type="protein sequence ID" value="TCB89434.1"/>
    <property type="molecule type" value="Genomic_DNA"/>
</dbReference>
<name>A0A4R0FZ33_9ACTN</name>
<evidence type="ECO:0000313" key="1">
    <source>
        <dbReference type="EMBL" id="TCB89434.1"/>
    </source>
</evidence>
<evidence type="ECO:0000313" key="2">
    <source>
        <dbReference type="Proteomes" id="UP000292274"/>
    </source>
</evidence>
<dbReference type="AlphaFoldDB" id="A0A4R0FZ33"/>
<protein>
    <recommendedName>
        <fullName evidence="3">PrgI family protein</fullName>
    </recommendedName>
</protein>
<gene>
    <name evidence="1" type="ORF">E0H26_27900</name>
</gene>
<dbReference type="InterPro" id="IPR049978">
    <property type="entry name" value="SCO6880-like"/>
</dbReference>
<accession>A0A4R0FZ33</accession>
<dbReference type="OrthoDB" id="4505949at2"/>